<keyword evidence="2 3" id="KW-0560">Oxidoreductase</keyword>
<evidence type="ECO:0000256" key="1">
    <source>
        <dbReference type="ARBA" id="ARBA00006056"/>
    </source>
</evidence>
<dbReference type="EC" id="1.1.1.37" evidence="3"/>
<protein>
    <submittedName>
        <fullName evidence="3">Malate dehydrogenase</fullName>
        <ecNumber evidence="3">1.1.1.37</ecNumber>
    </submittedName>
</protein>
<gene>
    <name evidence="3" type="ORF">BLNAU_18632</name>
</gene>
<dbReference type="PANTHER" id="PTHR11091:SF0">
    <property type="entry name" value="MALATE DEHYDROGENASE"/>
    <property type="match status" value="1"/>
</dbReference>
<evidence type="ECO:0000313" key="4">
    <source>
        <dbReference type="Proteomes" id="UP001281761"/>
    </source>
</evidence>
<dbReference type="PANTHER" id="PTHR11091">
    <property type="entry name" value="OXIDOREDUCTASE-RELATED"/>
    <property type="match status" value="1"/>
</dbReference>
<sequence>MTSYRIPFDILENFSRDVLIKIGVEPKHAAVVADILTESDRRGHETHGIGRLKPIYYDRVKKGILETAVKYDIVKETSTTAVIDAHNSLGHPISKIAMQMAIDKAKQHGLGMVVCRNSTHYGIAGYYTSMAAAQGCVGMCGTNARPSIPPTGAVENMLGTNPLAFAFPTDEDFDFNLDCATSIAQRGRIEQYVRENRPVPAGWVIDDKGQPCTDAQQVLTGLTKGTHALLPLGGAGEELGGYKGYGYATVVEVLSASLSQANFLRALYGTKPDGSAGPIELGHFFFAANVEAFTTLEEFKKSAGDIMRELRTAKKAHPEDRIYVAGEKECEAYHEQIKLGGVIIEPANQKAIDAMRAEQGLTQYVFPWDAKQDVPITVTEEKPNLKVCKYPEGAVQNMCLDKSMYVGDGCYHACSCHVRK</sequence>
<proteinExistence type="inferred from homology"/>
<dbReference type="SUPFAM" id="SSF89733">
    <property type="entry name" value="L-sulfolactate dehydrogenase-like"/>
    <property type="match status" value="1"/>
</dbReference>
<comment type="similarity">
    <text evidence="1">Belongs to the LDH2/MDH2 oxidoreductase family.</text>
</comment>
<evidence type="ECO:0000313" key="3">
    <source>
        <dbReference type="EMBL" id="KAK2946467.1"/>
    </source>
</evidence>
<dbReference type="InterPro" id="IPR003767">
    <property type="entry name" value="Malate/L-lactate_DH-like"/>
</dbReference>
<dbReference type="GO" id="GO:0030060">
    <property type="term" value="F:L-malate dehydrogenase (NAD+) activity"/>
    <property type="evidence" value="ECO:0007669"/>
    <property type="project" value="UniProtKB-EC"/>
</dbReference>
<evidence type="ECO:0000256" key="2">
    <source>
        <dbReference type="ARBA" id="ARBA00023002"/>
    </source>
</evidence>
<dbReference type="InterPro" id="IPR043143">
    <property type="entry name" value="Mal/L-sulf/L-lact_DH-like_NADP"/>
</dbReference>
<dbReference type="InterPro" id="IPR036111">
    <property type="entry name" value="Mal/L-sulfo/L-lacto_DH-like_sf"/>
</dbReference>
<dbReference type="Gene3D" id="1.10.1530.10">
    <property type="match status" value="1"/>
</dbReference>
<keyword evidence="4" id="KW-1185">Reference proteome</keyword>
<dbReference type="Proteomes" id="UP001281761">
    <property type="component" value="Unassembled WGS sequence"/>
</dbReference>
<organism evidence="3 4">
    <name type="scientific">Blattamonas nauphoetae</name>
    <dbReference type="NCBI Taxonomy" id="2049346"/>
    <lineage>
        <taxon>Eukaryota</taxon>
        <taxon>Metamonada</taxon>
        <taxon>Preaxostyla</taxon>
        <taxon>Oxymonadida</taxon>
        <taxon>Blattamonas</taxon>
    </lineage>
</organism>
<accession>A0ABQ9X6D1</accession>
<dbReference type="InterPro" id="IPR043144">
    <property type="entry name" value="Mal/L-sulf/L-lact_DH-like_ah"/>
</dbReference>
<dbReference type="Pfam" id="PF02615">
    <property type="entry name" value="Ldh_2"/>
    <property type="match status" value="1"/>
</dbReference>
<dbReference type="Gene3D" id="3.30.1370.60">
    <property type="entry name" value="Hypothetical oxidoreductase yiak, domain 2"/>
    <property type="match status" value="1"/>
</dbReference>
<name>A0ABQ9X6D1_9EUKA</name>
<comment type="caution">
    <text evidence="3">The sequence shown here is derived from an EMBL/GenBank/DDBJ whole genome shotgun (WGS) entry which is preliminary data.</text>
</comment>
<reference evidence="3 4" key="1">
    <citation type="journal article" date="2022" name="bioRxiv">
        <title>Genomics of Preaxostyla Flagellates Illuminates Evolutionary Transitions and the Path Towards Mitochondrial Loss.</title>
        <authorList>
            <person name="Novak L.V.F."/>
            <person name="Treitli S.C."/>
            <person name="Pyrih J."/>
            <person name="Halakuc P."/>
            <person name="Pipaliya S.V."/>
            <person name="Vacek V."/>
            <person name="Brzon O."/>
            <person name="Soukal P."/>
            <person name="Eme L."/>
            <person name="Dacks J.B."/>
            <person name="Karnkowska A."/>
            <person name="Elias M."/>
            <person name="Hampl V."/>
        </authorList>
    </citation>
    <scope>NUCLEOTIDE SEQUENCE [LARGE SCALE GENOMIC DNA]</scope>
    <source>
        <strain evidence="3">NAU3</strain>
        <tissue evidence="3">Gut</tissue>
    </source>
</reference>
<dbReference type="EMBL" id="JARBJD010000228">
    <property type="protein sequence ID" value="KAK2946467.1"/>
    <property type="molecule type" value="Genomic_DNA"/>
</dbReference>